<accession>A0A3M0G9K1</accession>
<keyword evidence="2 9" id="KW-0808">Transferase</keyword>
<feature type="binding site" evidence="9">
    <location>
        <begin position="215"/>
        <end position="216"/>
    </location>
    <ligand>
        <name>sn-glycerol 1-phosphate</name>
        <dbReference type="ChEBI" id="CHEBI:57685"/>
    </ligand>
</feature>
<gene>
    <name evidence="10" type="ORF">EAX61_08875</name>
</gene>
<dbReference type="PANTHER" id="PTHR40029:SF2">
    <property type="entry name" value="HEPTAPRENYLGLYCERYL PHOSPHATE SYNTHASE"/>
    <property type="match status" value="1"/>
</dbReference>
<keyword evidence="7 9" id="KW-1208">Phospholipid metabolism</keyword>
<dbReference type="Proteomes" id="UP000281985">
    <property type="component" value="Unassembled WGS sequence"/>
</dbReference>
<evidence type="ECO:0000256" key="8">
    <source>
        <dbReference type="ARBA" id="ARBA00047288"/>
    </source>
</evidence>
<dbReference type="EC" id="2.5.1.41" evidence="9"/>
<keyword evidence="11" id="KW-1185">Reference proteome</keyword>
<dbReference type="GO" id="GO:0046474">
    <property type="term" value="P:glycerophospholipid biosynthetic process"/>
    <property type="evidence" value="ECO:0007669"/>
    <property type="project" value="UniProtKB-UniRule"/>
</dbReference>
<dbReference type="EMBL" id="REFV01000007">
    <property type="protein sequence ID" value="RMB59162.1"/>
    <property type="molecule type" value="Genomic_DNA"/>
</dbReference>
<comment type="cofactor">
    <cofactor evidence="9">
        <name>Mg(2+)</name>
        <dbReference type="ChEBI" id="CHEBI:18420"/>
    </cofactor>
</comment>
<evidence type="ECO:0000256" key="7">
    <source>
        <dbReference type="ARBA" id="ARBA00023264"/>
    </source>
</evidence>
<comment type="caution">
    <text evidence="10">The sequence shown here is derived from an EMBL/GenBank/DDBJ whole genome shotgun (WGS) entry which is preliminary data.</text>
</comment>
<proteinExistence type="inferred from homology"/>
<feature type="binding site" evidence="9">
    <location>
        <position position="23"/>
    </location>
    <ligand>
        <name>Mg(2+)</name>
        <dbReference type="ChEBI" id="CHEBI:18420"/>
    </ligand>
</feature>
<evidence type="ECO:0000256" key="2">
    <source>
        <dbReference type="ARBA" id="ARBA00022679"/>
    </source>
</evidence>
<dbReference type="GO" id="GO:0005737">
    <property type="term" value="C:cytoplasm"/>
    <property type="evidence" value="ECO:0007669"/>
    <property type="project" value="InterPro"/>
</dbReference>
<feature type="binding site" evidence="9">
    <location>
        <begin position="237"/>
        <end position="238"/>
    </location>
    <ligand>
        <name>sn-glycerol 1-phosphate</name>
        <dbReference type="ChEBI" id="CHEBI:57685"/>
    </ligand>
</feature>
<keyword evidence="6 9" id="KW-0594">Phospholipid biosynthesis</keyword>
<evidence type="ECO:0000256" key="1">
    <source>
        <dbReference type="ARBA" id="ARBA00022516"/>
    </source>
</evidence>
<comment type="caution">
    <text evidence="9">Lacks conserved residue(s) required for the propagation of feature annotation.</text>
</comment>
<name>A0A3M0G9K1_9FLAO</name>
<dbReference type="RefSeq" id="WP_121917330.1">
    <property type="nucleotide sequence ID" value="NZ_REFV01000007.1"/>
</dbReference>
<dbReference type="AlphaFoldDB" id="A0A3M0G9K1"/>
<sequence length="250" mass="26370">MRIYNDIVNAIDEGGKQLAILIDPDKFLDGEDDDATSTALRTSFAKAYLKKIPTTTTHILVGGSTDGANKTEKVVLAIKANTNLPVLLFPGNYAQITKEADAILYLSLLSGRNPEYLIGQQVKGAIPAKESGLEVIPTGYLLIDGGSETAVQRVSETAPLSQKDMDTIVATALAGQFTGKKCIYLEAGSGAQFPVKPAVIRAVKNAVDIPLIVGGGIRSSAQLELAYNAGADIVVIGTAFETDSWNETSV</sequence>
<dbReference type="Pfam" id="PF01884">
    <property type="entry name" value="PcrB"/>
    <property type="match status" value="1"/>
</dbReference>
<dbReference type="GO" id="GO:0120536">
    <property type="term" value="F:heptaprenylglyceryl phosphate synthase activity"/>
    <property type="evidence" value="ECO:0007669"/>
    <property type="project" value="UniProtKB-ARBA"/>
</dbReference>
<dbReference type="OrthoDB" id="9807235at2"/>
<dbReference type="InterPro" id="IPR010946">
    <property type="entry name" value="GGGP_synth"/>
</dbReference>
<comment type="function">
    <text evidence="9">Prenyltransferase that catalyzes the transfer of the geranylgeranyl moiety of geranylgeranyl diphosphate (GGPP) to the C3 hydroxyl of sn-glycerol-1-phosphate (G1P).</text>
</comment>
<reference evidence="10 11" key="1">
    <citation type="submission" date="2018-10" db="EMBL/GenBank/DDBJ databases">
        <title>Dokdonia luteus sp. nov., isolated from sea water.</title>
        <authorList>
            <person name="Zhou L.Y."/>
            <person name="Du Z.J."/>
        </authorList>
    </citation>
    <scope>NUCLEOTIDE SEQUENCE [LARGE SCALE GENOMIC DNA]</scope>
    <source>
        <strain evidence="10 11">SH27</strain>
    </source>
</reference>
<keyword evidence="5 9" id="KW-0443">Lipid metabolism</keyword>
<comment type="catalytic activity">
    <reaction evidence="8 9">
        <text>sn-glycerol 1-phosphate + (2E,6E,10E)-geranylgeranyl diphosphate = sn-3-O-(geranylgeranyl)glycerol 1-phosphate + diphosphate</text>
        <dbReference type="Rhea" id="RHEA:23404"/>
        <dbReference type="ChEBI" id="CHEBI:33019"/>
        <dbReference type="ChEBI" id="CHEBI:57677"/>
        <dbReference type="ChEBI" id="CHEBI:57685"/>
        <dbReference type="ChEBI" id="CHEBI:58756"/>
        <dbReference type="EC" id="2.5.1.41"/>
    </reaction>
</comment>
<dbReference type="GO" id="GO:0047294">
    <property type="term" value="F:phosphoglycerol geranylgeranyltransferase activity"/>
    <property type="evidence" value="ECO:0007669"/>
    <property type="project" value="UniProtKB-UniRule"/>
</dbReference>
<organism evidence="10 11">
    <name type="scientific">Dokdonia sinensis</name>
    <dbReference type="NCBI Taxonomy" id="2479847"/>
    <lineage>
        <taxon>Bacteria</taxon>
        <taxon>Pseudomonadati</taxon>
        <taxon>Bacteroidota</taxon>
        <taxon>Flavobacteriia</taxon>
        <taxon>Flavobacteriales</taxon>
        <taxon>Flavobacteriaceae</taxon>
        <taxon>Dokdonia</taxon>
    </lineage>
</organism>
<dbReference type="PANTHER" id="PTHR40029">
    <property type="match status" value="1"/>
</dbReference>
<evidence type="ECO:0000256" key="6">
    <source>
        <dbReference type="ARBA" id="ARBA00023209"/>
    </source>
</evidence>
<dbReference type="InterPro" id="IPR039074">
    <property type="entry name" value="GGGP/HepGP_synthase_I"/>
</dbReference>
<feature type="binding site" evidence="9">
    <location>
        <position position="64"/>
    </location>
    <ligand>
        <name>Mg(2+)</name>
        <dbReference type="ChEBI" id="CHEBI:18420"/>
    </ligand>
</feature>
<dbReference type="NCBIfam" id="TIGR01769">
    <property type="entry name" value="GGGP"/>
    <property type="match status" value="1"/>
</dbReference>
<protein>
    <recommendedName>
        <fullName evidence="9">Geranylgeranylglyceryl phosphate synthase</fullName>
        <shortName evidence="9">GGGP synthase</shortName>
        <shortName evidence="9">GGGPS</shortName>
        <ecNumber evidence="9">2.5.1.41</ecNumber>
    </recommendedName>
    <alternativeName>
        <fullName evidence="9">(S)-3-O-geranylgeranylglyceryl phosphate synthase</fullName>
    </alternativeName>
    <alternativeName>
        <fullName evidence="9">Phosphoglycerol geranylgeranyltransferase</fullName>
    </alternativeName>
</protein>
<evidence type="ECO:0000313" key="11">
    <source>
        <dbReference type="Proteomes" id="UP000281985"/>
    </source>
</evidence>
<evidence type="ECO:0000313" key="10">
    <source>
        <dbReference type="EMBL" id="RMB59162.1"/>
    </source>
</evidence>
<evidence type="ECO:0000256" key="4">
    <source>
        <dbReference type="ARBA" id="ARBA00022842"/>
    </source>
</evidence>
<keyword evidence="3 9" id="KW-0479">Metal-binding</keyword>
<evidence type="ECO:0000256" key="3">
    <source>
        <dbReference type="ARBA" id="ARBA00022723"/>
    </source>
</evidence>
<feature type="binding site" evidence="9">
    <location>
        <begin position="184"/>
        <end position="190"/>
    </location>
    <ligand>
        <name>sn-glycerol 1-phosphate</name>
        <dbReference type="ChEBI" id="CHEBI:57685"/>
    </ligand>
</feature>
<dbReference type="InterPro" id="IPR008205">
    <property type="entry name" value="GGGP_HepGP_synthase"/>
</dbReference>
<dbReference type="NCBIfam" id="NF003198">
    <property type="entry name" value="PRK04169.1-2"/>
    <property type="match status" value="1"/>
</dbReference>
<dbReference type="SUPFAM" id="SSF51395">
    <property type="entry name" value="FMN-linked oxidoreductases"/>
    <property type="match status" value="1"/>
</dbReference>
<keyword evidence="1 9" id="KW-0444">Lipid biosynthesis</keyword>
<keyword evidence="4 9" id="KW-0460">Magnesium</keyword>
<dbReference type="CDD" id="cd02812">
    <property type="entry name" value="PcrB_like"/>
    <property type="match status" value="1"/>
</dbReference>
<dbReference type="GO" id="GO:0000287">
    <property type="term" value="F:magnesium ion binding"/>
    <property type="evidence" value="ECO:0007669"/>
    <property type="project" value="UniProtKB-UniRule"/>
</dbReference>
<dbReference type="Gene3D" id="3.20.20.390">
    <property type="entry name" value="FMN-linked oxidoreductases"/>
    <property type="match status" value="1"/>
</dbReference>
<evidence type="ECO:0000256" key="5">
    <source>
        <dbReference type="ARBA" id="ARBA00023098"/>
    </source>
</evidence>
<dbReference type="NCBIfam" id="TIGR01768">
    <property type="entry name" value="GGGP-family"/>
    <property type="match status" value="1"/>
</dbReference>
<comment type="similarity">
    <text evidence="9">Belongs to the GGGP/HepGP synthase family. Group II subfamily.</text>
</comment>
<evidence type="ECO:0000256" key="9">
    <source>
        <dbReference type="HAMAP-Rule" id="MF_00112"/>
    </source>
</evidence>
<dbReference type="HAMAP" id="MF_00112">
    <property type="entry name" value="GGGP_HepGP_synthase"/>
    <property type="match status" value="1"/>
</dbReference>
<dbReference type="InterPro" id="IPR038597">
    <property type="entry name" value="GGGP/HepGP_synthase_sf"/>
</dbReference>